<evidence type="ECO:0000313" key="6">
    <source>
        <dbReference type="Proteomes" id="UP000230750"/>
    </source>
</evidence>
<dbReference type="STRING" id="307972.A0A2G8LI17"/>
<feature type="domain" description="SH3" evidence="4">
    <location>
        <begin position="39"/>
        <end position="117"/>
    </location>
</feature>
<feature type="region of interest" description="Disordered" evidence="3">
    <location>
        <begin position="123"/>
        <end position="163"/>
    </location>
</feature>
<dbReference type="InterPro" id="IPR001452">
    <property type="entry name" value="SH3_domain"/>
</dbReference>
<evidence type="ECO:0000256" key="3">
    <source>
        <dbReference type="SAM" id="MobiDB-lite"/>
    </source>
</evidence>
<dbReference type="Gene3D" id="2.30.30.40">
    <property type="entry name" value="SH3 Domains"/>
    <property type="match status" value="1"/>
</dbReference>
<organism evidence="5 6">
    <name type="scientific">Stichopus japonicus</name>
    <name type="common">Sea cucumber</name>
    <dbReference type="NCBI Taxonomy" id="307972"/>
    <lineage>
        <taxon>Eukaryota</taxon>
        <taxon>Metazoa</taxon>
        <taxon>Echinodermata</taxon>
        <taxon>Eleutherozoa</taxon>
        <taxon>Echinozoa</taxon>
        <taxon>Holothuroidea</taxon>
        <taxon>Aspidochirotacea</taxon>
        <taxon>Aspidochirotida</taxon>
        <taxon>Stichopodidae</taxon>
        <taxon>Apostichopus</taxon>
    </lineage>
</organism>
<dbReference type="InterPro" id="IPR036028">
    <property type="entry name" value="SH3-like_dom_sf"/>
</dbReference>
<keyword evidence="1 2" id="KW-0728">SH3 domain</keyword>
<feature type="compositionally biased region" description="Polar residues" evidence="3">
    <location>
        <begin position="143"/>
        <end position="153"/>
    </location>
</feature>
<comment type="caution">
    <text evidence="5">The sequence shown here is derived from an EMBL/GenBank/DDBJ whole genome shotgun (WGS) entry which is preliminary data.</text>
</comment>
<accession>A0A2G8LI17</accession>
<evidence type="ECO:0000313" key="5">
    <source>
        <dbReference type="EMBL" id="PIK59897.1"/>
    </source>
</evidence>
<keyword evidence="6" id="KW-1185">Reference proteome</keyword>
<evidence type="ECO:0000256" key="1">
    <source>
        <dbReference type="ARBA" id="ARBA00022443"/>
    </source>
</evidence>
<reference evidence="5 6" key="1">
    <citation type="journal article" date="2017" name="PLoS Biol.">
        <title>The sea cucumber genome provides insights into morphological evolution and visceral regeneration.</title>
        <authorList>
            <person name="Zhang X."/>
            <person name="Sun L."/>
            <person name="Yuan J."/>
            <person name="Sun Y."/>
            <person name="Gao Y."/>
            <person name="Zhang L."/>
            <person name="Li S."/>
            <person name="Dai H."/>
            <person name="Hamel J.F."/>
            <person name="Liu C."/>
            <person name="Yu Y."/>
            <person name="Liu S."/>
            <person name="Lin W."/>
            <person name="Guo K."/>
            <person name="Jin S."/>
            <person name="Xu P."/>
            <person name="Storey K.B."/>
            <person name="Huan P."/>
            <person name="Zhang T."/>
            <person name="Zhou Y."/>
            <person name="Zhang J."/>
            <person name="Lin C."/>
            <person name="Li X."/>
            <person name="Xing L."/>
            <person name="Huo D."/>
            <person name="Sun M."/>
            <person name="Wang L."/>
            <person name="Mercier A."/>
            <person name="Li F."/>
            <person name="Yang H."/>
            <person name="Xiang J."/>
        </authorList>
    </citation>
    <scope>NUCLEOTIDE SEQUENCE [LARGE SCALE GENOMIC DNA]</scope>
    <source>
        <strain evidence="5">Shaxun</strain>
        <tissue evidence="5">Muscle</tissue>
    </source>
</reference>
<dbReference type="AlphaFoldDB" id="A0A2G8LI17"/>
<dbReference type="SUPFAM" id="SSF50044">
    <property type="entry name" value="SH3-domain"/>
    <property type="match status" value="1"/>
</dbReference>
<dbReference type="EMBL" id="MRZV01000071">
    <property type="protein sequence ID" value="PIK59897.1"/>
    <property type="molecule type" value="Genomic_DNA"/>
</dbReference>
<dbReference type="Proteomes" id="UP000230750">
    <property type="component" value="Unassembled WGS sequence"/>
</dbReference>
<dbReference type="CDD" id="cd11864">
    <property type="entry name" value="SH3_PEX13_eumet"/>
    <property type="match status" value="1"/>
</dbReference>
<dbReference type="OrthoDB" id="10037838at2759"/>
<sequence length="191" mass="21175">MPNINPTMRLLEFKTMTSSTTTVSKQEKVGVPEWASGEEDHVVARAEYDFDSDRQDEVSFKAGNVLNLAPKELQPNIRGWLLAMSMERRWAGTRKLHQSTGGKEGNTPCNRWREADRLFHGSIPPKDTGATAQPAGLPGDVTNGANLSSSWNEWSAPKTDQESQLSAFNEIYKEEGNTEKKECCSGQSKVT</sequence>
<protein>
    <submittedName>
        <fullName evidence="5">Putative peroxisomal membrane protein PEX13-like</fullName>
    </submittedName>
</protein>
<dbReference type="PROSITE" id="PS50002">
    <property type="entry name" value="SH3"/>
    <property type="match status" value="1"/>
</dbReference>
<gene>
    <name evidence="5" type="ORF">BSL78_03193</name>
</gene>
<evidence type="ECO:0000256" key="2">
    <source>
        <dbReference type="PROSITE-ProRule" id="PRU00192"/>
    </source>
</evidence>
<evidence type="ECO:0000259" key="4">
    <source>
        <dbReference type="PROSITE" id="PS50002"/>
    </source>
</evidence>
<name>A0A2G8LI17_STIJA</name>
<proteinExistence type="predicted"/>